<name>A0A6A5SC69_9PLEO</name>
<dbReference type="Proteomes" id="UP000800038">
    <property type="component" value="Unassembled WGS sequence"/>
</dbReference>
<proteinExistence type="predicted"/>
<accession>A0A6A5SC69</accession>
<feature type="region of interest" description="Disordered" evidence="1">
    <location>
        <begin position="1"/>
        <end position="43"/>
    </location>
</feature>
<feature type="compositionally biased region" description="Polar residues" evidence="1">
    <location>
        <begin position="32"/>
        <end position="43"/>
    </location>
</feature>
<reference evidence="2" key="1">
    <citation type="journal article" date="2020" name="Stud. Mycol.">
        <title>101 Dothideomycetes genomes: a test case for predicting lifestyles and emergence of pathogens.</title>
        <authorList>
            <person name="Haridas S."/>
            <person name="Albert R."/>
            <person name="Binder M."/>
            <person name="Bloem J."/>
            <person name="Labutti K."/>
            <person name="Salamov A."/>
            <person name="Andreopoulos B."/>
            <person name="Baker S."/>
            <person name="Barry K."/>
            <person name="Bills G."/>
            <person name="Bluhm B."/>
            <person name="Cannon C."/>
            <person name="Castanera R."/>
            <person name="Culley D."/>
            <person name="Daum C."/>
            <person name="Ezra D."/>
            <person name="Gonzalez J."/>
            <person name="Henrissat B."/>
            <person name="Kuo A."/>
            <person name="Liang C."/>
            <person name="Lipzen A."/>
            <person name="Lutzoni F."/>
            <person name="Magnuson J."/>
            <person name="Mondo S."/>
            <person name="Nolan M."/>
            <person name="Ohm R."/>
            <person name="Pangilinan J."/>
            <person name="Park H.-J."/>
            <person name="Ramirez L."/>
            <person name="Alfaro M."/>
            <person name="Sun H."/>
            <person name="Tritt A."/>
            <person name="Yoshinaga Y."/>
            <person name="Zwiers L.-H."/>
            <person name="Turgeon B."/>
            <person name="Goodwin S."/>
            <person name="Spatafora J."/>
            <person name="Crous P."/>
            <person name="Grigoriev I."/>
        </authorList>
    </citation>
    <scope>NUCLEOTIDE SEQUENCE</scope>
    <source>
        <strain evidence="2">CBS 161.51</strain>
    </source>
</reference>
<gene>
    <name evidence="2" type="ORF">EJ02DRAFT_437278</name>
</gene>
<keyword evidence="3" id="KW-1185">Reference proteome</keyword>
<organism evidence="2 3">
    <name type="scientific">Clathrospora elynae</name>
    <dbReference type="NCBI Taxonomy" id="706981"/>
    <lineage>
        <taxon>Eukaryota</taxon>
        <taxon>Fungi</taxon>
        <taxon>Dikarya</taxon>
        <taxon>Ascomycota</taxon>
        <taxon>Pezizomycotina</taxon>
        <taxon>Dothideomycetes</taxon>
        <taxon>Pleosporomycetidae</taxon>
        <taxon>Pleosporales</taxon>
        <taxon>Diademaceae</taxon>
        <taxon>Clathrospora</taxon>
    </lineage>
</organism>
<dbReference type="EMBL" id="ML976111">
    <property type="protein sequence ID" value="KAF1938211.1"/>
    <property type="molecule type" value="Genomic_DNA"/>
</dbReference>
<evidence type="ECO:0000313" key="3">
    <source>
        <dbReference type="Proteomes" id="UP000800038"/>
    </source>
</evidence>
<sequence>MTLPWSEASDPDPIHPREPTLHSPDYVPYIEPTSSGRTLQSDGSSHYYTANISSTSDSSPTFKSLKTPIPIAPSSSSKTELHATPRRTLFVRQKPIWDYEKEMLDGRFRPSASKDAVLEGRALIQDEWSHIGEKGQRLCRSFRGKLLKLQEALDVTLSALLGAPVEELGVPLNGYRCGEDDDNNDSGGSCDFITVNVDELRKHCNKEHNLVWQGHNSAAQHKVQVQTFFRNRRLQRYFIVRMAGNDNAQSIPHEVADMVDKRLAEWKATQQAHEEKSQVMDAHVAKTDKTGWFKRTDWLEHFANRNLMHLAH</sequence>
<evidence type="ECO:0000313" key="2">
    <source>
        <dbReference type="EMBL" id="KAF1938211.1"/>
    </source>
</evidence>
<protein>
    <submittedName>
        <fullName evidence="2">Uncharacterized protein</fullName>
    </submittedName>
</protein>
<evidence type="ECO:0000256" key="1">
    <source>
        <dbReference type="SAM" id="MobiDB-lite"/>
    </source>
</evidence>
<dbReference type="AlphaFoldDB" id="A0A6A5SC69"/>
<dbReference type="OrthoDB" id="3796472at2759"/>